<evidence type="ECO:0000256" key="3">
    <source>
        <dbReference type="PROSITE-ProRule" id="PRU00339"/>
    </source>
</evidence>
<dbReference type="Proteomes" id="UP000663829">
    <property type="component" value="Unassembled WGS sequence"/>
</dbReference>
<proteinExistence type="predicted"/>
<dbReference type="EMBL" id="CAJOBA010034897">
    <property type="protein sequence ID" value="CAF3994205.1"/>
    <property type="molecule type" value="Genomic_DNA"/>
</dbReference>
<dbReference type="EMBL" id="CAJOBC010103573">
    <property type="protein sequence ID" value="CAF4486717.1"/>
    <property type="molecule type" value="Genomic_DNA"/>
</dbReference>
<accession>A0A816B6Q8</accession>
<dbReference type="PANTHER" id="PTHR45641">
    <property type="entry name" value="TETRATRICOPEPTIDE REPEAT PROTEIN (AFU_ORTHOLOGUE AFUA_6G03870)"/>
    <property type="match status" value="1"/>
</dbReference>
<dbReference type="SUPFAM" id="SSF48452">
    <property type="entry name" value="TPR-like"/>
    <property type="match status" value="1"/>
</dbReference>
<dbReference type="OrthoDB" id="9991614at2759"/>
<sequence>MMGEKPNLISLARVLIGIDEYEKAKPILTQVLNESPTENEMLNCYRFLADAARIQGENDVSLTNYFICLDLAQKIYSSGHPGIASTYSSIAEVYWQQENYNLSSEYCQKCLDILPEDHGNLADAYHIIGNVDTADYDLALDYYKKALVIQERKLPKDHINSAVTHNQMGVIYERKQDYPMAVQCYEETLRIDQKTLPSTHQNMTKDKNNILRVKEMLK</sequence>
<dbReference type="InterPro" id="IPR019734">
    <property type="entry name" value="TPR_rpt"/>
</dbReference>
<keyword evidence="2 3" id="KW-0802">TPR repeat</keyword>
<evidence type="ECO:0000256" key="2">
    <source>
        <dbReference type="ARBA" id="ARBA00022803"/>
    </source>
</evidence>
<feature type="repeat" description="TPR" evidence="3">
    <location>
        <begin position="84"/>
        <end position="117"/>
    </location>
</feature>
<dbReference type="InterPro" id="IPR011990">
    <property type="entry name" value="TPR-like_helical_dom_sf"/>
</dbReference>
<evidence type="ECO:0000313" key="5">
    <source>
        <dbReference type="EMBL" id="CAF1606587.1"/>
    </source>
</evidence>
<evidence type="ECO:0000313" key="6">
    <source>
        <dbReference type="EMBL" id="CAF3994205.1"/>
    </source>
</evidence>
<keyword evidence="1" id="KW-0677">Repeat</keyword>
<evidence type="ECO:0000313" key="7">
    <source>
        <dbReference type="EMBL" id="CAF4486717.1"/>
    </source>
</evidence>
<organism evidence="5 8">
    <name type="scientific">Didymodactylos carnosus</name>
    <dbReference type="NCBI Taxonomy" id="1234261"/>
    <lineage>
        <taxon>Eukaryota</taxon>
        <taxon>Metazoa</taxon>
        <taxon>Spiralia</taxon>
        <taxon>Gnathifera</taxon>
        <taxon>Rotifera</taxon>
        <taxon>Eurotatoria</taxon>
        <taxon>Bdelloidea</taxon>
        <taxon>Philodinida</taxon>
        <taxon>Philodinidae</taxon>
        <taxon>Didymodactylos</taxon>
    </lineage>
</organism>
<evidence type="ECO:0000313" key="8">
    <source>
        <dbReference type="Proteomes" id="UP000663829"/>
    </source>
</evidence>
<dbReference type="PANTHER" id="PTHR45641:SF19">
    <property type="entry name" value="NEPHROCYSTIN-3"/>
    <property type="match status" value="1"/>
</dbReference>
<evidence type="ECO:0000256" key="1">
    <source>
        <dbReference type="ARBA" id="ARBA00022737"/>
    </source>
</evidence>
<dbReference type="SMART" id="SM00028">
    <property type="entry name" value="TPR"/>
    <property type="match status" value="3"/>
</dbReference>
<dbReference type="Proteomes" id="UP000677228">
    <property type="component" value="Unassembled WGS sequence"/>
</dbReference>
<dbReference type="Proteomes" id="UP000682733">
    <property type="component" value="Unassembled WGS sequence"/>
</dbReference>
<dbReference type="Proteomes" id="UP000681722">
    <property type="component" value="Unassembled WGS sequence"/>
</dbReference>
<reference evidence="5" key="1">
    <citation type="submission" date="2021-02" db="EMBL/GenBank/DDBJ databases">
        <authorList>
            <person name="Nowell W R."/>
        </authorList>
    </citation>
    <scope>NUCLEOTIDE SEQUENCE</scope>
</reference>
<dbReference type="PROSITE" id="PS50005">
    <property type="entry name" value="TPR"/>
    <property type="match status" value="2"/>
</dbReference>
<evidence type="ECO:0000313" key="4">
    <source>
        <dbReference type="EMBL" id="CAF1182953.1"/>
    </source>
</evidence>
<protein>
    <submittedName>
        <fullName evidence="5">Uncharacterized protein</fullName>
    </submittedName>
</protein>
<name>A0A816B6Q8_9BILA</name>
<dbReference type="Pfam" id="PF13424">
    <property type="entry name" value="TPR_12"/>
    <property type="match status" value="2"/>
</dbReference>
<feature type="repeat" description="TPR" evidence="3">
    <location>
        <begin position="162"/>
        <end position="195"/>
    </location>
</feature>
<dbReference type="EMBL" id="CAJNOQ010036991">
    <property type="protein sequence ID" value="CAF1606587.1"/>
    <property type="molecule type" value="Genomic_DNA"/>
</dbReference>
<comment type="caution">
    <text evidence="5">The sequence shown here is derived from an EMBL/GenBank/DDBJ whole genome shotgun (WGS) entry which is preliminary data.</text>
</comment>
<gene>
    <name evidence="5" type="ORF">GPM918_LOCUS42784</name>
    <name evidence="4" type="ORF">OVA965_LOCUS23154</name>
    <name evidence="7" type="ORF">SRO942_LOCUS44111</name>
    <name evidence="6" type="ORF">TMI583_LOCUS23871</name>
</gene>
<dbReference type="EMBL" id="CAJNOK010013369">
    <property type="protein sequence ID" value="CAF1182953.1"/>
    <property type="molecule type" value="Genomic_DNA"/>
</dbReference>
<dbReference type="AlphaFoldDB" id="A0A816B6Q8"/>
<dbReference type="Gene3D" id="1.25.40.10">
    <property type="entry name" value="Tetratricopeptide repeat domain"/>
    <property type="match status" value="2"/>
</dbReference>
<keyword evidence="8" id="KW-1185">Reference proteome</keyword>